<dbReference type="SUPFAM" id="SSF100950">
    <property type="entry name" value="NagB/RpiA/CoA transferase-like"/>
    <property type="match status" value="1"/>
</dbReference>
<dbReference type="eggNOG" id="COG0363">
    <property type="taxonomic scope" value="Bacteria"/>
</dbReference>
<evidence type="ECO:0000256" key="1">
    <source>
        <dbReference type="ARBA" id="ARBA00000832"/>
    </source>
</evidence>
<keyword evidence="7" id="KW-0378">Hydrolase</keyword>
<evidence type="ECO:0000256" key="6">
    <source>
        <dbReference type="ARBA" id="ARBA00020337"/>
    </source>
</evidence>
<dbReference type="KEGG" id="gca:Galf_1906"/>
<dbReference type="PROSITE" id="PS01161">
    <property type="entry name" value="GLC_GALNAC_ISOMERASE"/>
    <property type="match status" value="1"/>
</dbReference>
<dbReference type="STRING" id="395494.Galf_1906"/>
<gene>
    <name evidence="7" type="primary">pgl</name>
    <name evidence="9" type="ordered locus">Galf_1906</name>
</gene>
<proteinExistence type="inferred from homology"/>
<evidence type="ECO:0000313" key="9">
    <source>
        <dbReference type="EMBL" id="ADL55914.1"/>
    </source>
</evidence>
<comment type="pathway">
    <text evidence="3 7">Carbohydrate degradation; pentose phosphate pathway; D-ribulose 5-phosphate from D-glucose 6-phosphate (oxidative stage): step 2/3.</text>
</comment>
<dbReference type="PANTHER" id="PTHR11054">
    <property type="entry name" value="6-PHOSPHOGLUCONOLACTONASE"/>
    <property type="match status" value="1"/>
</dbReference>
<evidence type="ECO:0000256" key="3">
    <source>
        <dbReference type="ARBA" id="ARBA00004961"/>
    </source>
</evidence>
<organism evidence="9 10">
    <name type="scientific">Gallionella capsiferriformans (strain ES-2)</name>
    <name type="common">Gallionella ferruginea capsiferriformans (strain ES-2)</name>
    <dbReference type="NCBI Taxonomy" id="395494"/>
    <lineage>
        <taxon>Bacteria</taxon>
        <taxon>Pseudomonadati</taxon>
        <taxon>Pseudomonadota</taxon>
        <taxon>Betaproteobacteria</taxon>
        <taxon>Nitrosomonadales</taxon>
        <taxon>Gallionellaceae</taxon>
        <taxon>Gallionella</taxon>
    </lineage>
</organism>
<dbReference type="GO" id="GO:0004342">
    <property type="term" value="F:glucosamine-6-phosphate deaminase activity"/>
    <property type="evidence" value="ECO:0007669"/>
    <property type="project" value="InterPro"/>
</dbReference>
<dbReference type="EC" id="3.1.1.31" evidence="5 7"/>
<feature type="domain" description="Glucosamine/galactosamine-6-phosphate isomerase" evidence="8">
    <location>
        <begin position="17"/>
        <end position="216"/>
    </location>
</feature>
<comment type="catalytic activity">
    <reaction evidence="1 7">
        <text>6-phospho-D-glucono-1,5-lactone + H2O = 6-phospho-D-gluconate + H(+)</text>
        <dbReference type="Rhea" id="RHEA:12556"/>
        <dbReference type="ChEBI" id="CHEBI:15377"/>
        <dbReference type="ChEBI" id="CHEBI:15378"/>
        <dbReference type="ChEBI" id="CHEBI:57955"/>
        <dbReference type="ChEBI" id="CHEBI:58759"/>
        <dbReference type="EC" id="3.1.1.31"/>
    </reaction>
</comment>
<dbReference type="EMBL" id="CP002159">
    <property type="protein sequence ID" value="ADL55914.1"/>
    <property type="molecule type" value="Genomic_DNA"/>
</dbReference>
<dbReference type="RefSeq" id="WP_013293847.1">
    <property type="nucleotide sequence ID" value="NC_014394.1"/>
</dbReference>
<dbReference type="GO" id="GO:0006098">
    <property type="term" value="P:pentose-phosphate shunt"/>
    <property type="evidence" value="ECO:0007669"/>
    <property type="project" value="UniProtKB-UniPathway"/>
</dbReference>
<dbReference type="Pfam" id="PF01182">
    <property type="entry name" value="Glucosamine_iso"/>
    <property type="match status" value="1"/>
</dbReference>
<protein>
    <recommendedName>
        <fullName evidence="6 7">6-phosphogluconolactonase</fullName>
        <shortName evidence="7">6PGL</shortName>
        <ecNumber evidence="5 7">3.1.1.31</ecNumber>
    </recommendedName>
</protein>
<dbReference type="InterPro" id="IPR018321">
    <property type="entry name" value="Glucosamine6P_isomerase_CS"/>
</dbReference>
<comment type="similarity">
    <text evidence="4 7">Belongs to the glucosamine/galactosamine-6-phosphate isomerase family. 6-phosphogluconolactonase subfamily.</text>
</comment>
<evidence type="ECO:0000256" key="2">
    <source>
        <dbReference type="ARBA" id="ARBA00002681"/>
    </source>
</evidence>
<dbReference type="InterPro" id="IPR037171">
    <property type="entry name" value="NagB/RpiA_transferase-like"/>
</dbReference>
<name>D9SHB7_GALCS</name>
<accession>D9SHB7</accession>
<dbReference type="NCBIfam" id="TIGR01198">
    <property type="entry name" value="pgl"/>
    <property type="match status" value="1"/>
</dbReference>
<evidence type="ECO:0000259" key="8">
    <source>
        <dbReference type="Pfam" id="PF01182"/>
    </source>
</evidence>
<comment type="function">
    <text evidence="2 7">Hydrolysis of 6-phosphogluconolactone to 6-phosphogluconate.</text>
</comment>
<dbReference type="InterPro" id="IPR039104">
    <property type="entry name" value="6PGL"/>
</dbReference>
<sequence length="235" mass="24836">MNLFILPHAARMTVCADVDELAAAAAQRIAELIEDTLAAQEVCNIALAGGDTPHRCYRLLREMSLPWTRIHFYFDDERCLPIGDSKRNDTMARDSLLSSVPAANIHAIPAELGSAVAAALYAQEMASAGALDLVLLGLGEDGHTASLFPGNAALQAAGPVVAVSGAPKLPPERVSLSLSALNAARHKLFLVAGSAKRDALKGIAQGADLPAARVLQAEWYLDRNATLGFEMLPCE</sequence>
<evidence type="ECO:0000313" key="10">
    <source>
        <dbReference type="Proteomes" id="UP000001235"/>
    </source>
</evidence>
<dbReference type="GO" id="GO:0005975">
    <property type="term" value="P:carbohydrate metabolic process"/>
    <property type="evidence" value="ECO:0007669"/>
    <property type="project" value="UniProtKB-UniRule"/>
</dbReference>
<evidence type="ECO:0000256" key="4">
    <source>
        <dbReference type="ARBA" id="ARBA00010662"/>
    </source>
</evidence>
<dbReference type="GO" id="GO:0017057">
    <property type="term" value="F:6-phosphogluconolactonase activity"/>
    <property type="evidence" value="ECO:0007669"/>
    <property type="project" value="UniProtKB-UniRule"/>
</dbReference>
<dbReference type="HOGENOM" id="CLU_053947_2_0_4"/>
<dbReference type="InterPro" id="IPR006148">
    <property type="entry name" value="Glc/Gal-6P_isomerase"/>
</dbReference>
<dbReference type="InterPro" id="IPR005900">
    <property type="entry name" value="6-phosphogluconolactonase_DevB"/>
</dbReference>
<dbReference type="GO" id="GO:0006044">
    <property type="term" value="P:N-acetylglucosamine metabolic process"/>
    <property type="evidence" value="ECO:0007669"/>
    <property type="project" value="InterPro"/>
</dbReference>
<dbReference type="UniPathway" id="UPA00115">
    <property type="reaction ID" value="UER00409"/>
</dbReference>
<dbReference type="AlphaFoldDB" id="D9SHB7"/>
<dbReference type="Proteomes" id="UP000001235">
    <property type="component" value="Chromosome"/>
</dbReference>
<evidence type="ECO:0000256" key="5">
    <source>
        <dbReference type="ARBA" id="ARBA00013198"/>
    </source>
</evidence>
<dbReference type="Gene3D" id="3.40.50.1360">
    <property type="match status" value="1"/>
</dbReference>
<dbReference type="PANTHER" id="PTHR11054:SF0">
    <property type="entry name" value="6-PHOSPHOGLUCONOLACTONASE"/>
    <property type="match status" value="1"/>
</dbReference>
<evidence type="ECO:0000256" key="7">
    <source>
        <dbReference type="RuleBase" id="RU365095"/>
    </source>
</evidence>
<keyword evidence="10" id="KW-1185">Reference proteome</keyword>
<dbReference type="CDD" id="cd01400">
    <property type="entry name" value="6PGL"/>
    <property type="match status" value="1"/>
</dbReference>
<reference evidence="9 10" key="1">
    <citation type="submission" date="2010-08" db="EMBL/GenBank/DDBJ databases">
        <title>Complete sequence of Gallionella capsiferriformans ES-2.</title>
        <authorList>
            <consortium name="US DOE Joint Genome Institute"/>
            <person name="Lucas S."/>
            <person name="Copeland A."/>
            <person name="Lapidus A."/>
            <person name="Cheng J.-F."/>
            <person name="Bruce D."/>
            <person name="Goodwin L."/>
            <person name="Pitluck S."/>
            <person name="Chertkov O."/>
            <person name="Davenport K.W."/>
            <person name="Detter J.C."/>
            <person name="Han C."/>
            <person name="Tapia R."/>
            <person name="Land M."/>
            <person name="Hauser L."/>
            <person name="Chang Y.-J."/>
            <person name="Jeffries C."/>
            <person name="Kyrpides N."/>
            <person name="Ivanova N."/>
            <person name="Mikhailova N."/>
            <person name="Shelobolina E.S."/>
            <person name="Picardal F."/>
            <person name="Roden E."/>
            <person name="Emerson D."/>
            <person name="Woyke T."/>
        </authorList>
    </citation>
    <scope>NUCLEOTIDE SEQUENCE [LARGE SCALE GENOMIC DNA]</scope>
    <source>
        <strain evidence="9 10">ES-2</strain>
    </source>
</reference>